<dbReference type="GO" id="GO:1904423">
    <property type="term" value="C:dehydrodolichyl diphosphate synthase complex"/>
    <property type="evidence" value="ECO:0007669"/>
    <property type="project" value="TreeGrafter"/>
</dbReference>
<dbReference type="InterPro" id="IPR036424">
    <property type="entry name" value="UPP_synth-like_sf"/>
</dbReference>
<feature type="compositionally biased region" description="Low complexity" evidence="4">
    <location>
        <begin position="214"/>
        <end position="228"/>
    </location>
</feature>
<evidence type="ECO:0000256" key="3">
    <source>
        <dbReference type="RuleBase" id="RU363018"/>
    </source>
</evidence>
<feature type="compositionally biased region" description="Polar residues" evidence="4">
    <location>
        <begin position="181"/>
        <end position="199"/>
    </location>
</feature>
<dbReference type="PANTHER" id="PTHR10291">
    <property type="entry name" value="DEHYDRODOLICHYL DIPHOSPHATE SYNTHASE FAMILY MEMBER"/>
    <property type="match status" value="1"/>
</dbReference>
<keyword evidence="6" id="KW-1185">Reference proteome</keyword>
<comment type="caution">
    <text evidence="5">The sequence shown here is derived from an EMBL/GenBank/DDBJ whole genome shotgun (WGS) entry which is preliminary data.</text>
</comment>
<protein>
    <recommendedName>
        <fullName evidence="3">Alkyl transferase</fullName>
        <ecNumber evidence="3">2.5.1.-</ecNumber>
    </recommendedName>
</protein>
<keyword evidence="2 3" id="KW-0808">Transferase</keyword>
<dbReference type="SUPFAM" id="SSF64005">
    <property type="entry name" value="Undecaprenyl diphosphate synthase"/>
    <property type="match status" value="2"/>
</dbReference>
<proteinExistence type="inferred from homology"/>
<dbReference type="EMBL" id="JAKJXP020000182">
    <property type="protein sequence ID" value="KAK7739265.1"/>
    <property type="molecule type" value="Genomic_DNA"/>
</dbReference>
<dbReference type="GO" id="GO:0045547">
    <property type="term" value="F:ditrans,polycis-polyprenyl diphosphate synthase [(2E,6E)-farnesyl diphosphate specific] activity"/>
    <property type="evidence" value="ECO:0007669"/>
    <property type="project" value="TreeGrafter"/>
</dbReference>
<evidence type="ECO:0000313" key="5">
    <source>
        <dbReference type="EMBL" id="KAK7739265.1"/>
    </source>
</evidence>
<dbReference type="GO" id="GO:0016020">
    <property type="term" value="C:membrane"/>
    <property type="evidence" value="ECO:0007669"/>
    <property type="project" value="TreeGrafter"/>
</dbReference>
<evidence type="ECO:0000313" key="6">
    <source>
        <dbReference type="Proteomes" id="UP001320420"/>
    </source>
</evidence>
<dbReference type="CDD" id="cd00475">
    <property type="entry name" value="Cis_IPPS"/>
    <property type="match status" value="1"/>
</dbReference>
<feature type="region of interest" description="Disordered" evidence="4">
    <location>
        <begin position="181"/>
        <end position="276"/>
    </location>
</feature>
<dbReference type="PROSITE" id="PS01066">
    <property type="entry name" value="UPP_SYNTHASE"/>
    <property type="match status" value="1"/>
</dbReference>
<dbReference type="InterPro" id="IPR001441">
    <property type="entry name" value="UPP_synth-like"/>
</dbReference>
<dbReference type="GO" id="GO:0005811">
    <property type="term" value="C:lipid droplet"/>
    <property type="evidence" value="ECO:0007669"/>
    <property type="project" value="TreeGrafter"/>
</dbReference>
<dbReference type="InterPro" id="IPR018520">
    <property type="entry name" value="UPP_synth-like_CS"/>
</dbReference>
<dbReference type="NCBIfam" id="TIGR00055">
    <property type="entry name" value="uppS"/>
    <property type="match status" value="1"/>
</dbReference>
<dbReference type="GO" id="GO:0005783">
    <property type="term" value="C:endoplasmic reticulum"/>
    <property type="evidence" value="ECO:0007669"/>
    <property type="project" value="TreeGrafter"/>
</dbReference>
<organism evidence="5 6">
    <name type="scientific">Diatrype stigma</name>
    <dbReference type="NCBI Taxonomy" id="117547"/>
    <lineage>
        <taxon>Eukaryota</taxon>
        <taxon>Fungi</taxon>
        <taxon>Dikarya</taxon>
        <taxon>Ascomycota</taxon>
        <taxon>Pezizomycotina</taxon>
        <taxon>Sordariomycetes</taxon>
        <taxon>Xylariomycetidae</taxon>
        <taxon>Xylariales</taxon>
        <taxon>Diatrypaceae</taxon>
        <taxon>Diatrype</taxon>
    </lineage>
</organism>
<evidence type="ECO:0000256" key="1">
    <source>
        <dbReference type="ARBA" id="ARBA00005432"/>
    </source>
</evidence>
<evidence type="ECO:0000256" key="2">
    <source>
        <dbReference type="ARBA" id="ARBA00022679"/>
    </source>
</evidence>
<dbReference type="PANTHER" id="PTHR10291:SF43">
    <property type="entry name" value="DEHYDRODOLICHYL DIPHOSPHATE SYNTHASE COMPLEX SUBUNIT DHDDS"/>
    <property type="match status" value="1"/>
</dbReference>
<gene>
    <name evidence="5" type="primary">RER2</name>
    <name evidence="5" type="ORF">SLS62_011255</name>
</gene>
<evidence type="ECO:0000256" key="4">
    <source>
        <dbReference type="SAM" id="MobiDB-lite"/>
    </source>
</evidence>
<dbReference type="Pfam" id="PF01255">
    <property type="entry name" value="Prenyltransf"/>
    <property type="match status" value="2"/>
</dbReference>
<dbReference type="AlphaFoldDB" id="A0AAN9U4N3"/>
<dbReference type="EC" id="2.5.1.-" evidence="3"/>
<accession>A0AAN9U4N3</accession>
<name>A0AAN9U4N3_9PEZI</name>
<comment type="similarity">
    <text evidence="1 3">Belongs to the UPP synthase family.</text>
</comment>
<reference evidence="5 6" key="1">
    <citation type="submission" date="2024-02" db="EMBL/GenBank/DDBJ databases">
        <title>De novo assembly and annotation of 12 fungi associated with fruit tree decline syndrome in Ontario, Canada.</title>
        <authorList>
            <person name="Sulman M."/>
            <person name="Ellouze W."/>
            <person name="Ilyukhin E."/>
        </authorList>
    </citation>
    <scope>NUCLEOTIDE SEQUENCE [LARGE SCALE GENOMIC DNA]</scope>
    <source>
        <strain evidence="5 6">M11/M66-122</strain>
    </source>
</reference>
<sequence>MSDLYLSHIRNWFLRSPPAEWLIKNARELLIGTLRQGPIPQHVAFEMDGNRRFAKNHKIETIEGHHLGFEALARVLEICYKSGVKVVTVYAFSIENFNRPKHEVKGLMAMAKVKLEQLVQHGELLDRYGAKLRILGERDLIPDDVLPHLVLTRDFSAVLNICFPYTSRAEMTSAIRATVEEYTTPSRSTNGPFSQSRISQKIRSKQLKQGRSNSTSTSPPRETSPDPTVKSDAGESSVSSTTALDPDSPPLPPSATPGHHHHRDHPAPQYPNPETITAETLDGHTYTREDPPLDIFIRTSGVTRLSDFMLWQCHEDTHIFFLDCFWPEFDLWQFVPVLVEWQWRQKKMVEREGNSRRVLKDRVD</sequence>
<dbReference type="Gene3D" id="3.40.1180.10">
    <property type="entry name" value="Decaprenyl diphosphate synthase-like"/>
    <property type="match status" value="1"/>
</dbReference>
<dbReference type="Proteomes" id="UP001320420">
    <property type="component" value="Unassembled WGS sequence"/>
</dbReference>
<dbReference type="GO" id="GO:0016094">
    <property type="term" value="P:polyprenol biosynthetic process"/>
    <property type="evidence" value="ECO:0007669"/>
    <property type="project" value="TreeGrafter"/>
</dbReference>